<reference evidence="8 9" key="1">
    <citation type="journal article" date="2014" name="Antonie Van Leeuwenhoek">
        <title>Roseivivax atlanticus sp. nov., isolated from surface seawater of the Atlantic Ocean.</title>
        <authorList>
            <person name="Li G."/>
            <person name="Lai Q."/>
            <person name="Liu X."/>
            <person name="Sun F."/>
            <person name="Shao Z."/>
        </authorList>
    </citation>
    <scope>NUCLEOTIDE SEQUENCE [LARGE SCALE GENOMIC DNA]</scope>
    <source>
        <strain evidence="8 9">22II-s10s</strain>
    </source>
</reference>
<evidence type="ECO:0000256" key="7">
    <source>
        <dbReference type="ARBA" id="ARBA00023326"/>
    </source>
</evidence>
<comment type="similarity">
    <text evidence="2">Belongs to the glycosyl hydrolase 8 (cellulase D) family.</text>
</comment>
<evidence type="ECO:0000256" key="1">
    <source>
        <dbReference type="ARBA" id="ARBA00000966"/>
    </source>
</evidence>
<dbReference type="Proteomes" id="UP000019063">
    <property type="component" value="Unassembled WGS sequence"/>
</dbReference>
<keyword evidence="7" id="KW-0119">Carbohydrate metabolism</keyword>
<dbReference type="STRING" id="1379903.ATO8_21076"/>
<keyword evidence="6" id="KW-0326">Glycosidase</keyword>
<dbReference type="AlphaFoldDB" id="W4HE15"/>
<dbReference type="EC" id="3.2.1.4" evidence="3"/>
<evidence type="ECO:0000256" key="3">
    <source>
        <dbReference type="ARBA" id="ARBA00012601"/>
    </source>
</evidence>
<dbReference type="Gene3D" id="1.50.10.10">
    <property type="match status" value="1"/>
</dbReference>
<evidence type="ECO:0000256" key="6">
    <source>
        <dbReference type="ARBA" id="ARBA00023295"/>
    </source>
</evidence>
<dbReference type="SUPFAM" id="SSF48208">
    <property type="entry name" value="Six-hairpin glycosidases"/>
    <property type="match status" value="1"/>
</dbReference>
<keyword evidence="9" id="KW-1185">Reference proteome</keyword>
<dbReference type="GO" id="GO:0030245">
    <property type="term" value="P:cellulose catabolic process"/>
    <property type="evidence" value="ECO:0007669"/>
    <property type="project" value="UniProtKB-KW"/>
</dbReference>
<evidence type="ECO:0000256" key="4">
    <source>
        <dbReference type="ARBA" id="ARBA00022801"/>
    </source>
</evidence>
<dbReference type="eggNOG" id="COG3405">
    <property type="taxonomic scope" value="Bacteria"/>
</dbReference>
<evidence type="ECO:0000313" key="8">
    <source>
        <dbReference type="EMBL" id="ETW10658.1"/>
    </source>
</evidence>
<accession>W4HE15</accession>
<evidence type="ECO:0000313" key="9">
    <source>
        <dbReference type="Proteomes" id="UP000019063"/>
    </source>
</evidence>
<dbReference type="InterPro" id="IPR002037">
    <property type="entry name" value="Glyco_hydro_8"/>
</dbReference>
<name>W4HE15_9RHOB</name>
<evidence type="ECO:0000256" key="5">
    <source>
        <dbReference type="ARBA" id="ARBA00023001"/>
    </source>
</evidence>
<comment type="caution">
    <text evidence="8">The sequence shown here is derived from an EMBL/GenBank/DDBJ whole genome shotgun (WGS) entry which is preliminary data.</text>
</comment>
<keyword evidence="5" id="KW-0136">Cellulose degradation</keyword>
<dbReference type="PRINTS" id="PR00735">
    <property type="entry name" value="GLHYDRLASE8"/>
</dbReference>
<dbReference type="EMBL" id="AQQW01000032">
    <property type="protein sequence ID" value="ETW10658.1"/>
    <property type="molecule type" value="Genomic_DNA"/>
</dbReference>
<dbReference type="Pfam" id="PF01270">
    <property type="entry name" value="Glyco_hydro_8"/>
    <property type="match status" value="1"/>
</dbReference>
<keyword evidence="7" id="KW-0624">Polysaccharide degradation</keyword>
<dbReference type="GO" id="GO:0008810">
    <property type="term" value="F:cellulase activity"/>
    <property type="evidence" value="ECO:0007669"/>
    <property type="project" value="UniProtKB-EC"/>
</dbReference>
<keyword evidence="4" id="KW-0378">Hydrolase</keyword>
<proteinExistence type="inferred from homology"/>
<organism evidence="8 9">
    <name type="scientific">Roseivivax marinus</name>
    <dbReference type="NCBI Taxonomy" id="1379903"/>
    <lineage>
        <taxon>Bacteria</taxon>
        <taxon>Pseudomonadati</taxon>
        <taxon>Pseudomonadota</taxon>
        <taxon>Alphaproteobacteria</taxon>
        <taxon>Rhodobacterales</taxon>
        <taxon>Roseobacteraceae</taxon>
        <taxon>Roseivivax</taxon>
    </lineage>
</organism>
<protein>
    <recommendedName>
        <fullName evidence="3">cellulase</fullName>
        <ecNumber evidence="3">3.2.1.4</ecNumber>
    </recommendedName>
</protein>
<gene>
    <name evidence="8" type="ORF">ATO8_21076</name>
</gene>
<comment type="catalytic activity">
    <reaction evidence="1">
        <text>Endohydrolysis of (1-&gt;4)-beta-D-glucosidic linkages in cellulose, lichenin and cereal beta-D-glucans.</text>
        <dbReference type="EC" id="3.2.1.4"/>
    </reaction>
</comment>
<dbReference type="InterPro" id="IPR008928">
    <property type="entry name" value="6-hairpin_glycosidase_sf"/>
</dbReference>
<sequence length="285" mass="31402">MLLATIMGDRRTFERMDVWTRVNLGIRSDELLAWRWLPDTIEHVPDLNNASDGDLFRAWALLLASRRFEIPEYRELSGAIAFDLANSCIFTTEDGEPLLMPASEGFTTERGLIFNPCYSMPLAMTELATEFELPVLARAARNSVEIARQLADGGVVPDWVEIAQGELIEPEGFSYDSGFEAMRLPLFLIWSGLGDHPAVKRYADAQARAPEGTVATVINRSSGDIVSTSREAGYKSIAALSACTANNRIGSEIPPYAENEPYYPSTLQLFAMIAQATASPMCIPL</sequence>
<dbReference type="PATRIC" id="fig|1317118.6.peg.4312"/>
<dbReference type="InterPro" id="IPR012341">
    <property type="entry name" value="6hp_glycosidase-like_sf"/>
</dbReference>
<evidence type="ECO:0000256" key="2">
    <source>
        <dbReference type="ARBA" id="ARBA00009209"/>
    </source>
</evidence>